<comment type="caution">
    <text evidence="2">The sequence shown here is derived from an EMBL/GenBank/DDBJ whole genome shotgun (WGS) entry which is preliminary data.</text>
</comment>
<gene>
    <name evidence="2" type="ORF">FOB64_003576</name>
</gene>
<dbReference type="PANTHER" id="PTHR45978:SF7">
    <property type="entry name" value="SPX DOMAIN-CONTAINING PROTEIN 4"/>
    <property type="match status" value="1"/>
</dbReference>
<evidence type="ECO:0000313" key="3">
    <source>
        <dbReference type="Proteomes" id="UP000536275"/>
    </source>
</evidence>
<reference evidence="2 3" key="1">
    <citation type="submission" date="2020-03" db="EMBL/GenBank/DDBJ databases">
        <title>FDA dAtabase for Regulatory Grade micrObial Sequences (FDA-ARGOS): Supporting development and validation of Infectious Disease Dx tests.</title>
        <authorList>
            <person name="Campos J."/>
            <person name="Goldberg B."/>
            <person name="Tallon L."/>
            <person name="Sadzewicz L."/>
            <person name="Vavikolanu K."/>
            <person name="Mehta A."/>
            <person name="Aluvathingal J."/>
            <person name="Nadendla S."/>
            <person name="Nandy P."/>
            <person name="Geyer C."/>
            <person name="Yan Y."/>
            <person name="Sichtig H."/>
        </authorList>
    </citation>
    <scope>NUCLEOTIDE SEQUENCE [LARGE SCALE GENOMIC DNA]</scope>
    <source>
        <strain evidence="2 3">FDAARGOS_656</strain>
    </source>
</reference>
<dbReference type="EMBL" id="JABWAD010000049">
    <property type="protein sequence ID" value="KAF6068939.1"/>
    <property type="molecule type" value="Genomic_DNA"/>
</dbReference>
<organism evidence="2 3">
    <name type="scientific">Candida albicans</name>
    <name type="common">Yeast</name>
    <dbReference type="NCBI Taxonomy" id="5476"/>
    <lineage>
        <taxon>Eukaryota</taxon>
        <taxon>Fungi</taxon>
        <taxon>Dikarya</taxon>
        <taxon>Ascomycota</taxon>
        <taxon>Saccharomycotina</taxon>
        <taxon>Pichiomycetes</taxon>
        <taxon>Debaryomycetaceae</taxon>
        <taxon>Candida/Lodderomyces clade</taxon>
        <taxon>Candida</taxon>
    </lineage>
</organism>
<protein>
    <submittedName>
        <fullName evidence="2">SPX domain family protein</fullName>
    </submittedName>
</protein>
<dbReference type="PROSITE" id="PS51382">
    <property type="entry name" value="SPX"/>
    <property type="match status" value="1"/>
</dbReference>
<dbReference type="InterPro" id="IPR031142">
    <property type="entry name" value="SPX_prot"/>
</dbReference>
<dbReference type="InterPro" id="IPR004331">
    <property type="entry name" value="SPX_dom"/>
</dbReference>
<dbReference type="PANTHER" id="PTHR45978">
    <property type="entry name" value="SPX DOMAIN-CONTAINING PROTEIN 3"/>
    <property type="match status" value="1"/>
</dbReference>
<sequence length="452" mass="52511">MKFAKTLERTLEEDEIPQEWVEAAIQYKALKKCINKVVNELEFLGLQKNTLKILLNDKVVEVNEQETNPSNPIIAEYILSKTSTDAHNIKPMLKITLDYSSEDYTKDHIVDDTEYEEDKIIELKEDDGGDLQIVTSREGSLSPPASRMASPPTSPTLKVVDSLNTNIDEALLSPDDHHKKHEIFIMLNSDSKFFEMLNDELNSLDTLTQSEESKIIEEVKKIAKYVNELKLKQSELYKWRELFKVYLDSEVYFKYNETALPSQQKSSEQIKSNLDLFVTNLNKSGIMTRFKKKQSLETFNQFMEMNYHLLKILQFQTINNEALRKILKKFDKQTSLGIQKTFPKLISNDHIFMSGSSLAQSICYIIQESIIKVIPQLDDYSCPICMNIAYKPIRLKENAILYADSSNLDLESMELMKKYFPREVKEKLRERDKERYNELRKNANSGEKCIVM</sequence>
<dbReference type="GO" id="GO:0016036">
    <property type="term" value="P:cellular response to phosphate starvation"/>
    <property type="evidence" value="ECO:0007669"/>
    <property type="project" value="InterPro"/>
</dbReference>
<dbReference type="Proteomes" id="UP000536275">
    <property type="component" value="Unassembled WGS sequence"/>
</dbReference>
<dbReference type="AlphaFoldDB" id="A0A8H6F364"/>
<evidence type="ECO:0000313" key="2">
    <source>
        <dbReference type="EMBL" id="KAF6068939.1"/>
    </source>
</evidence>
<proteinExistence type="predicted"/>
<name>A0A8H6F364_CANAX</name>
<dbReference type="Pfam" id="PF03105">
    <property type="entry name" value="SPX"/>
    <property type="match status" value="1"/>
</dbReference>
<accession>A0A8H6F364</accession>
<feature type="domain" description="SPX" evidence="1">
    <location>
        <begin position="1"/>
        <end position="344"/>
    </location>
</feature>
<evidence type="ECO:0000259" key="1">
    <source>
        <dbReference type="PROSITE" id="PS51382"/>
    </source>
</evidence>